<keyword evidence="3" id="KW-1185">Reference proteome</keyword>
<sequence>MVGTTPATRPVRCGDSWGRPGMRAPALNPKPLG</sequence>
<evidence type="ECO:0000256" key="1">
    <source>
        <dbReference type="SAM" id="MobiDB-lite"/>
    </source>
</evidence>
<organism evidence="2 3">
    <name type="scientific">Argiope bruennichi</name>
    <name type="common">Wasp spider</name>
    <name type="synonym">Aranea bruennichi</name>
    <dbReference type="NCBI Taxonomy" id="94029"/>
    <lineage>
        <taxon>Eukaryota</taxon>
        <taxon>Metazoa</taxon>
        <taxon>Ecdysozoa</taxon>
        <taxon>Arthropoda</taxon>
        <taxon>Chelicerata</taxon>
        <taxon>Arachnida</taxon>
        <taxon>Araneae</taxon>
        <taxon>Araneomorphae</taxon>
        <taxon>Entelegynae</taxon>
        <taxon>Araneoidea</taxon>
        <taxon>Araneidae</taxon>
        <taxon>Argiope</taxon>
    </lineage>
</organism>
<dbReference type="Proteomes" id="UP000807504">
    <property type="component" value="Unassembled WGS sequence"/>
</dbReference>
<reference evidence="2" key="2">
    <citation type="submission" date="2020-06" db="EMBL/GenBank/DDBJ databases">
        <authorList>
            <person name="Sheffer M."/>
        </authorList>
    </citation>
    <scope>NUCLEOTIDE SEQUENCE</scope>
</reference>
<dbReference type="AlphaFoldDB" id="A0A8T0EMZ4"/>
<feature type="region of interest" description="Disordered" evidence="1">
    <location>
        <begin position="1"/>
        <end position="33"/>
    </location>
</feature>
<dbReference type="EMBL" id="JABXBU010002196">
    <property type="protein sequence ID" value="KAF8775133.1"/>
    <property type="molecule type" value="Genomic_DNA"/>
</dbReference>
<accession>A0A8T0EMZ4</accession>
<evidence type="ECO:0000313" key="2">
    <source>
        <dbReference type="EMBL" id="KAF8775133.1"/>
    </source>
</evidence>
<name>A0A8T0EMZ4_ARGBR</name>
<evidence type="ECO:0000313" key="3">
    <source>
        <dbReference type="Proteomes" id="UP000807504"/>
    </source>
</evidence>
<comment type="caution">
    <text evidence="2">The sequence shown here is derived from an EMBL/GenBank/DDBJ whole genome shotgun (WGS) entry which is preliminary data.</text>
</comment>
<protein>
    <submittedName>
        <fullName evidence="2">Uncharacterized protein</fullName>
    </submittedName>
</protein>
<gene>
    <name evidence="2" type="ORF">HNY73_015655</name>
</gene>
<reference evidence="2" key="1">
    <citation type="journal article" date="2020" name="bioRxiv">
        <title>Chromosome-level reference genome of the European wasp spider Argiope bruennichi: a resource for studies on range expansion and evolutionary adaptation.</title>
        <authorList>
            <person name="Sheffer M.M."/>
            <person name="Hoppe A."/>
            <person name="Krehenwinkel H."/>
            <person name="Uhl G."/>
            <person name="Kuss A.W."/>
            <person name="Jensen L."/>
            <person name="Jensen C."/>
            <person name="Gillespie R.G."/>
            <person name="Hoff K.J."/>
            <person name="Prost S."/>
        </authorList>
    </citation>
    <scope>NUCLEOTIDE SEQUENCE</scope>
</reference>
<proteinExistence type="predicted"/>
<feature type="non-terminal residue" evidence="2">
    <location>
        <position position="33"/>
    </location>
</feature>